<evidence type="ECO:0000313" key="2">
    <source>
        <dbReference type="Proteomes" id="UP000239899"/>
    </source>
</evidence>
<sequence>MGRMLERPPLDGPLGALVDLARVIVGTDVLSAFSQGAYASLPPVGQLLLQCALVGLVWKPADVCQTTMLQAPLAQQRLASVAAALETIALCLMSPMRAESNTLRLLMSRHADPQQVCVAVISFSQLAIGLLPVVLAAHGWEPGPEGQAQQCGRGAAVRQPLTAAQRKEIGGLLPGLMVHTCSWLLLGANPALPHNAWRQAELLLVVAVALVEIGMLWRWPALSQPPLCTPRRILFRLAFLSSPAFRRMGVGMGRMLERPPLGGPLGALVDLVRLIVGTNILTAFSQGTYASMAPVGQLLLQCVLVRLVWKPDDICNATMLQAPLAQQWLASVAAALETAAICLMSPVRADSRVLLLLMSRRADPQQVCVAVISFGQLAIGLLPVVLAAHGWRPGPEGQAQQCGRWRRAWRRSNLLLQRCSSVRPGLGGFLLRAWLFAAVLWIGCRLNAGLT</sequence>
<name>A0A2P6TKE4_CHLSO</name>
<keyword evidence="2" id="KW-1185">Reference proteome</keyword>
<reference evidence="1 2" key="1">
    <citation type="journal article" date="2018" name="Plant J.">
        <title>Genome sequences of Chlorella sorokiniana UTEX 1602 and Micractinium conductrix SAG 241.80: implications to maltose excretion by a green alga.</title>
        <authorList>
            <person name="Arriola M.B."/>
            <person name="Velmurugan N."/>
            <person name="Zhang Y."/>
            <person name="Plunkett M.H."/>
            <person name="Hondzo H."/>
            <person name="Barney B.M."/>
        </authorList>
    </citation>
    <scope>NUCLEOTIDE SEQUENCE [LARGE SCALE GENOMIC DNA]</scope>
    <source>
        <strain evidence="2">UTEX 1602</strain>
    </source>
</reference>
<gene>
    <name evidence="1" type="ORF">C2E21_6801</name>
</gene>
<accession>A0A2P6TKE4</accession>
<dbReference type="AlphaFoldDB" id="A0A2P6TKE4"/>
<comment type="caution">
    <text evidence="1">The sequence shown here is derived from an EMBL/GenBank/DDBJ whole genome shotgun (WGS) entry which is preliminary data.</text>
</comment>
<dbReference type="EMBL" id="LHPG02000013">
    <property type="protein sequence ID" value="PRW44550.1"/>
    <property type="molecule type" value="Genomic_DNA"/>
</dbReference>
<organism evidence="1 2">
    <name type="scientific">Chlorella sorokiniana</name>
    <name type="common">Freshwater green alga</name>
    <dbReference type="NCBI Taxonomy" id="3076"/>
    <lineage>
        <taxon>Eukaryota</taxon>
        <taxon>Viridiplantae</taxon>
        <taxon>Chlorophyta</taxon>
        <taxon>core chlorophytes</taxon>
        <taxon>Trebouxiophyceae</taxon>
        <taxon>Chlorellales</taxon>
        <taxon>Chlorellaceae</taxon>
        <taxon>Chlorella clade</taxon>
        <taxon>Chlorella</taxon>
    </lineage>
</organism>
<protein>
    <submittedName>
        <fullName evidence="1">Uncharacterized protein</fullName>
    </submittedName>
</protein>
<evidence type="ECO:0000313" key="1">
    <source>
        <dbReference type="EMBL" id="PRW44550.1"/>
    </source>
</evidence>
<proteinExistence type="predicted"/>
<dbReference type="Proteomes" id="UP000239899">
    <property type="component" value="Unassembled WGS sequence"/>
</dbReference>